<dbReference type="GO" id="GO:0000121">
    <property type="term" value="F:sn-glycerol 1-phosphatase activity"/>
    <property type="evidence" value="ECO:0007669"/>
    <property type="project" value="TreeGrafter"/>
</dbReference>
<dbReference type="Gene3D" id="1.10.150.240">
    <property type="entry name" value="Putative phosphatase, domain 2"/>
    <property type="match status" value="1"/>
</dbReference>
<dbReference type="Pfam" id="PF13419">
    <property type="entry name" value="HAD_2"/>
    <property type="match status" value="1"/>
</dbReference>
<protein>
    <submittedName>
        <fullName evidence="1">Uncharacterized protein</fullName>
    </submittedName>
</protein>
<proteinExistence type="predicted"/>
<reference evidence="1" key="1">
    <citation type="journal article" date="2021" name="Open Biol.">
        <title>Shared evolutionary footprints suggest mitochondrial oxidative damage underlies multiple complex I losses in fungi.</title>
        <authorList>
            <person name="Schikora-Tamarit M.A."/>
            <person name="Marcet-Houben M."/>
            <person name="Nosek J."/>
            <person name="Gabaldon T."/>
        </authorList>
    </citation>
    <scope>NUCLEOTIDE SEQUENCE</scope>
    <source>
        <strain evidence="1">CBS2887</strain>
    </source>
</reference>
<dbReference type="GO" id="GO:0006114">
    <property type="term" value="P:glycerol biosynthetic process"/>
    <property type="evidence" value="ECO:0007669"/>
    <property type="project" value="TreeGrafter"/>
</dbReference>
<dbReference type="Gene3D" id="3.40.50.1000">
    <property type="entry name" value="HAD superfamily/HAD-like"/>
    <property type="match status" value="1"/>
</dbReference>
<evidence type="ECO:0000313" key="1">
    <source>
        <dbReference type="EMBL" id="KAH3682165.1"/>
    </source>
</evidence>
<reference evidence="1" key="2">
    <citation type="submission" date="2021-01" db="EMBL/GenBank/DDBJ databases">
        <authorList>
            <person name="Schikora-Tamarit M.A."/>
        </authorList>
    </citation>
    <scope>NUCLEOTIDE SEQUENCE</scope>
    <source>
        <strain evidence="1">CBS2887</strain>
    </source>
</reference>
<accession>A0A9P8Q2R1</accession>
<gene>
    <name evidence="1" type="ORF">WICPIJ_006862</name>
</gene>
<dbReference type="SUPFAM" id="SSF56784">
    <property type="entry name" value="HAD-like"/>
    <property type="match status" value="1"/>
</dbReference>
<dbReference type="AlphaFoldDB" id="A0A9P8Q2R1"/>
<dbReference type="InterPro" id="IPR051806">
    <property type="entry name" value="HAD-like_SPP"/>
</dbReference>
<keyword evidence="2" id="KW-1185">Reference proteome</keyword>
<dbReference type="SFLD" id="SFLDG01129">
    <property type="entry name" value="C1.5:_HAD__Beta-PGM__Phosphata"/>
    <property type="match status" value="1"/>
</dbReference>
<dbReference type="InterPro" id="IPR023198">
    <property type="entry name" value="PGP-like_dom2"/>
</dbReference>
<dbReference type="CDD" id="cd07527">
    <property type="entry name" value="HAD_ScGPP-like"/>
    <property type="match status" value="1"/>
</dbReference>
<dbReference type="SFLD" id="SFLDS00003">
    <property type="entry name" value="Haloacid_Dehalogenase"/>
    <property type="match status" value="1"/>
</dbReference>
<dbReference type="PANTHER" id="PTHR43481">
    <property type="entry name" value="FRUCTOSE-1-PHOSPHATE PHOSPHATASE"/>
    <property type="match status" value="1"/>
</dbReference>
<dbReference type="InterPro" id="IPR041492">
    <property type="entry name" value="HAD_2"/>
</dbReference>
<dbReference type="GO" id="GO:0006970">
    <property type="term" value="P:response to osmotic stress"/>
    <property type="evidence" value="ECO:0007669"/>
    <property type="project" value="TreeGrafter"/>
</dbReference>
<dbReference type="OrthoDB" id="40579at2759"/>
<dbReference type="InterPro" id="IPR036412">
    <property type="entry name" value="HAD-like_sf"/>
</dbReference>
<name>A0A9P8Q2R1_WICPI</name>
<evidence type="ECO:0000313" key="2">
    <source>
        <dbReference type="Proteomes" id="UP000774326"/>
    </source>
</evidence>
<dbReference type="PANTHER" id="PTHR43481:SF4">
    <property type="entry name" value="GLYCEROL-1-PHOSPHATE PHOSPHOHYDROLASE 1-RELATED"/>
    <property type="match status" value="1"/>
</dbReference>
<comment type="caution">
    <text evidence="1">The sequence shown here is derived from an EMBL/GenBank/DDBJ whole genome shotgun (WGS) entry which is preliminary data.</text>
</comment>
<dbReference type="EMBL" id="JAEUBG010003889">
    <property type="protein sequence ID" value="KAH3682165.1"/>
    <property type="molecule type" value="Genomic_DNA"/>
</dbReference>
<sequence length="256" mass="28063">MTVQKQPLKLRIKAALFDVDGTIINSQGAITAFWFDFAKDKPYMNGQEVMDATHGWRTFDAIAKFAPDFAKEEYVLQLEEEIPDKFGDKVKEIPGSIKLVNSILDLSRVGGADKEKLAVVTSGTWGMAHKWFDILGLQRPKSFITAESVQNGKPHPEPYLLGRSTLGYEATPNSKDTVVVFEDAPAGIKAGKAADCFVIGIASTFDKDTVQSFGPDVVVPDLRGVEVSGYDAAEDEFTLTINEYSYVSERLLAATV</sequence>
<dbReference type="SFLD" id="SFLDG01135">
    <property type="entry name" value="C1.5.6:_HAD__Beta-PGM__Phospha"/>
    <property type="match status" value="1"/>
</dbReference>
<organism evidence="1 2">
    <name type="scientific">Wickerhamomyces pijperi</name>
    <name type="common">Yeast</name>
    <name type="synonym">Pichia pijperi</name>
    <dbReference type="NCBI Taxonomy" id="599730"/>
    <lineage>
        <taxon>Eukaryota</taxon>
        <taxon>Fungi</taxon>
        <taxon>Dikarya</taxon>
        <taxon>Ascomycota</taxon>
        <taxon>Saccharomycotina</taxon>
        <taxon>Saccharomycetes</taxon>
        <taxon>Phaffomycetales</taxon>
        <taxon>Wickerhamomycetaceae</taxon>
        <taxon>Wickerhamomyces</taxon>
    </lineage>
</organism>
<dbReference type="InterPro" id="IPR023214">
    <property type="entry name" value="HAD_sf"/>
</dbReference>
<dbReference type="Proteomes" id="UP000774326">
    <property type="component" value="Unassembled WGS sequence"/>
</dbReference>